<dbReference type="Pfam" id="PF00534">
    <property type="entry name" value="Glycos_transf_1"/>
    <property type="match status" value="1"/>
</dbReference>
<keyword evidence="1" id="KW-0328">Glycosyltransferase</keyword>
<gene>
    <name evidence="4" type="ORF">F2A31_04105</name>
</gene>
<proteinExistence type="predicted"/>
<dbReference type="InterPro" id="IPR001296">
    <property type="entry name" value="Glyco_trans_1"/>
</dbReference>
<dbReference type="AlphaFoldDB" id="A0A5P1UQD6"/>
<dbReference type="EMBL" id="CP043909">
    <property type="protein sequence ID" value="QER38925.1"/>
    <property type="molecule type" value="Genomic_DNA"/>
</dbReference>
<accession>A0A5P1UQD6</accession>
<evidence type="ECO:0000313" key="4">
    <source>
        <dbReference type="EMBL" id="QER38925.1"/>
    </source>
</evidence>
<keyword evidence="2 4" id="KW-0808">Transferase</keyword>
<dbReference type="PANTHER" id="PTHR12526:SF629">
    <property type="entry name" value="TEICHURONIC ACID BIOSYNTHESIS GLYCOSYLTRANSFERASE TUAH-RELATED"/>
    <property type="match status" value="1"/>
</dbReference>
<evidence type="ECO:0000256" key="2">
    <source>
        <dbReference type="ARBA" id="ARBA00022679"/>
    </source>
</evidence>
<dbReference type="PANTHER" id="PTHR12526">
    <property type="entry name" value="GLYCOSYLTRANSFERASE"/>
    <property type="match status" value="1"/>
</dbReference>
<name>A0A5P1UQD6_9GAMM</name>
<dbReference type="GO" id="GO:1901135">
    <property type="term" value="P:carbohydrate derivative metabolic process"/>
    <property type="evidence" value="ECO:0007669"/>
    <property type="project" value="UniProtKB-ARBA"/>
</dbReference>
<keyword evidence="5" id="KW-1185">Reference proteome</keyword>
<evidence type="ECO:0000256" key="1">
    <source>
        <dbReference type="ARBA" id="ARBA00022676"/>
    </source>
</evidence>
<feature type="domain" description="Glycosyl transferase family 1" evidence="3">
    <location>
        <begin position="336"/>
        <end position="491"/>
    </location>
</feature>
<evidence type="ECO:0000259" key="3">
    <source>
        <dbReference type="Pfam" id="PF00534"/>
    </source>
</evidence>
<dbReference type="Gene3D" id="3.40.50.2000">
    <property type="entry name" value="Glycogen Phosphorylase B"/>
    <property type="match status" value="3"/>
</dbReference>
<dbReference type="RefSeq" id="WP_150025310.1">
    <property type="nucleotide sequence ID" value="NZ_CP043909.1"/>
</dbReference>
<dbReference type="KEGG" id="asue:F2A31_04105"/>
<organism evidence="4 5">
    <name type="scientific">Acinetobacter suaedae</name>
    <dbReference type="NCBI Taxonomy" id="2609668"/>
    <lineage>
        <taxon>Bacteria</taxon>
        <taxon>Pseudomonadati</taxon>
        <taxon>Pseudomonadota</taxon>
        <taxon>Gammaproteobacteria</taxon>
        <taxon>Moraxellales</taxon>
        <taxon>Moraxellaceae</taxon>
        <taxon>Acinetobacter</taxon>
    </lineage>
</organism>
<protein>
    <submittedName>
        <fullName evidence="4">Glycosyltransferase</fullName>
    </submittedName>
</protein>
<dbReference type="SUPFAM" id="SSF53756">
    <property type="entry name" value="UDP-Glycosyltransferase/glycogen phosphorylase"/>
    <property type="match status" value="1"/>
</dbReference>
<dbReference type="Proteomes" id="UP000325177">
    <property type="component" value="Chromosome"/>
</dbReference>
<dbReference type="GO" id="GO:0016757">
    <property type="term" value="F:glycosyltransferase activity"/>
    <property type="evidence" value="ECO:0007669"/>
    <property type="project" value="UniProtKB-KW"/>
</dbReference>
<reference evidence="4 5" key="1">
    <citation type="submission" date="2019-09" db="EMBL/GenBank/DDBJ databases">
        <title>Acinetobacter sp. C16S1 isolated from saline soil.</title>
        <authorList>
            <person name="Xu L."/>
            <person name="Sun J.-Q."/>
        </authorList>
    </citation>
    <scope>NUCLEOTIDE SEQUENCE [LARGE SCALE GENOMIC DNA]</scope>
    <source>
        <strain evidence="4 5">C16S1</strain>
    </source>
</reference>
<evidence type="ECO:0000313" key="5">
    <source>
        <dbReference type="Proteomes" id="UP000325177"/>
    </source>
</evidence>
<sequence>MTNDQYFFFFPKIDEKKNGLIFALLKRAKILHEQLNIQPIIVTTDYDRNLAQNYWQLISNNIIPIETKYLNLYGYFQGTSLRLAHPRITKTNKEKFNRNIKLSQHPESFDRRFHDQQNKNIIYEVYRDDQPVLRHINTFQNGIKNGRLIYDTYGYLSCIQVISPTTQLISTEIYYHVSGHPVIIKNYQTNSEGKSIVSNIFLINDQGVIDEIFDSEEQLIQYWFLKIHQQYADRLIYIFIDRAIHSFALLRKIKQKNMRLIGTIHASHLNGSDILKSSINRHYRGYFNHHHDLDALVVLTKKQKEHIAQRFDIENKLFVIPHIYEKNIELTQFHERDPLFCLTVARYDKAKNLDSLIRIFKKVVEQLPNAYLHIYGFGSEKDFLQNEIKKYDLEDHIKLMGYTENTDQLYKKASLFLFSSRSEGFGMAILEALCHGCPSISYNINYGPSDMIKHEENGYLIPFENETLFSEKVILLLRDHKKRQAFSKAAYASTQLSDHKLFADKWKTLFQEIR</sequence>